<reference evidence="3" key="1">
    <citation type="journal article" date="2019" name="Int. J. Syst. Evol. Microbiol.">
        <title>The Global Catalogue of Microorganisms (GCM) 10K type strain sequencing project: providing services to taxonomists for standard genome sequencing and annotation.</title>
        <authorList>
            <consortium name="The Broad Institute Genomics Platform"/>
            <consortium name="The Broad Institute Genome Sequencing Center for Infectious Disease"/>
            <person name="Wu L."/>
            <person name="Ma J."/>
        </authorList>
    </citation>
    <scope>NUCLEOTIDE SEQUENCE [LARGE SCALE GENOMIC DNA]</scope>
    <source>
        <strain evidence="3">JCM 12607</strain>
    </source>
</reference>
<comment type="caution">
    <text evidence="2">The sequence shown here is derived from an EMBL/GenBank/DDBJ whole genome shotgun (WGS) entry which is preliminary data.</text>
</comment>
<proteinExistence type="predicted"/>
<dbReference type="EMBL" id="JBHTGL010000005">
    <property type="protein sequence ID" value="MFD0622251.1"/>
    <property type="molecule type" value="Genomic_DNA"/>
</dbReference>
<accession>A0ABW2WNS7</accession>
<gene>
    <name evidence="2" type="ORF">ACFQ2K_04860</name>
</gene>
<evidence type="ECO:0000313" key="3">
    <source>
        <dbReference type="Proteomes" id="UP001596915"/>
    </source>
</evidence>
<name>A0ABW2WNS7_9ACTN</name>
<dbReference type="Pfam" id="PF19746">
    <property type="entry name" value="DUF6233"/>
    <property type="match status" value="1"/>
</dbReference>
<evidence type="ECO:0000256" key="1">
    <source>
        <dbReference type="SAM" id="Coils"/>
    </source>
</evidence>
<feature type="coiled-coil region" evidence="1">
    <location>
        <begin position="22"/>
        <end position="49"/>
    </location>
</feature>
<sequence length="109" mass="12478">MSGGISDLDKNRALADWLEWQLRQVRGRIRELEIKEQQERRRREQAHAALRWKIQPQRSSSAALVHRGDCALYPVEGGFLDREEAVIALAEPDIEACQICKPETGLVDE</sequence>
<protein>
    <submittedName>
        <fullName evidence="2">DUF6233 domain-containing protein</fullName>
    </submittedName>
</protein>
<dbReference type="Proteomes" id="UP001596915">
    <property type="component" value="Unassembled WGS sequence"/>
</dbReference>
<organism evidence="2 3">
    <name type="scientific">Streptomyces sanglieri</name>
    <dbReference type="NCBI Taxonomy" id="193460"/>
    <lineage>
        <taxon>Bacteria</taxon>
        <taxon>Bacillati</taxon>
        <taxon>Actinomycetota</taxon>
        <taxon>Actinomycetes</taxon>
        <taxon>Kitasatosporales</taxon>
        <taxon>Streptomycetaceae</taxon>
        <taxon>Streptomyces</taxon>
    </lineage>
</organism>
<evidence type="ECO:0000313" key="2">
    <source>
        <dbReference type="EMBL" id="MFD0622251.1"/>
    </source>
</evidence>
<keyword evidence="1" id="KW-0175">Coiled coil</keyword>
<keyword evidence="3" id="KW-1185">Reference proteome</keyword>
<dbReference type="InterPro" id="IPR046200">
    <property type="entry name" value="DUF6233"/>
</dbReference>